<evidence type="ECO:0000313" key="2">
    <source>
        <dbReference type="EMBL" id="PIQ71276.1"/>
    </source>
</evidence>
<feature type="transmembrane region" description="Helical" evidence="1">
    <location>
        <begin position="188"/>
        <end position="210"/>
    </location>
</feature>
<feature type="transmembrane region" description="Helical" evidence="1">
    <location>
        <begin position="125"/>
        <end position="143"/>
    </location>
</feature>
<organism evidence="2 3">
    <name type="scientific">Candidatus Roizmanbacteria bacterium CG11_big_fil_rev_8_21_14_0_20_37_16</name>
    <dbReference type="NCBI Taxonomy" id="1974857"/>
    <lineage>
        <taxon>Bacteria</taxon>
        <taxon>Candidatus Roizmaniibacteriota</taxon>
    </lineage>
</organism>
<proteinExistence type="predicted"/>
<reference evidence="2 3" key="1">
    <citation type="submission" date="2017-09" db="EMBL/GenBank/DDBJ databases">
        <title>Depth-based differentiation of microbial function through sediment-hosted aquifers and enrichment of novel symbionts in the deep terrestrial subsurface.</title>
        <authorList>
            <person name="Probst A.J."/>
            <person name="Ladd B."/>
            <person name="Jarett J.K."/>
            <person name="Geller-Mcgrath D.E."/>
            <person name="Sieber C.M."/>
            <person name="Emerson J.B."/>
            <person name="Anantharaman K."/>
            <person name="Thomas B.C."/>
            <person name="Malmstrom R."/>
            <person name="Stieglmeier M."/>
            <person name="Klingl A."/>
            <person name="Woyke T."/>
            <person name="Ryan C.M."/>
            <person name="Banfield J.F."/>
        </authorList>
    </citation>
    <scope>NUCLEOTIDE SEQUENCE [LARGE SCALE GENOMIC DNA]</scope>
    <source>
        <strain evidence="2">CG11_big_fil_rev_8_21_14_0_20_37_16</strain>
    </source>
</reference>
<feature type="transmembrane region" description="Helical" evidence="1">
    <location>
        <begin position="414"/>
        <end position="431"/>
    </location>
</feature>
<gene>
    <name evidence="2" type="ORF">COV87_04310</name>
</gene>
<feature type="transmembrane region" description="Helical" evidence="1">
    <location>
        <begin position="96"/>
        <end position="118"/>
    </location>
</feature>
<feature type="transmembrane region" description="Helical" evidence="1">
    <location>
        <begin position="306"/>
        <end position="327"/>
    </location>
</feature>
<comment type="caution">
    <text evidence="2">The sequence shown here is derived from an EMBL/GenBank/DDBJ whole genome shotgun (WGS) entry which is preliminary data.</text>
</comment>
<feature type="transmembrane region" description="Helical" evidence="1">
    <location>
        <begin position="1005"/>
        <end position="1024"/>
    </location>
</feature>
<protein>
    <recommendedName>
        <fullName evidence="4">Membrane protein 6-pyruvoyl-tetrahydropterin synthase-related domain-containing protein</fullName>
    </recommendedName>
</protein>
<sequence length="1029" mass="118020">MKKLFTNSHRIASGVLFLIAFTLVVINYRPGAILSGWDNLHPEFNCQTNIKRAFFSGWQEYQGLGLPAGHGHASELPREIILCSLGIIFPQADLRYIFFSISLYLGSLGIYFLTYFLFRSRLSSFFGSLFYLLHIATVQLLFAPYEAFMVYYALLPWMVVSIFYYLRYPTKKRLLFLFLIHSIGSSQFYIPTLFLVYGIVLGIILIYHFINTRALRTIINSILAISIANLYWLGLFAYYILTNIGSQKGAHVNFLYSEDVFLKNVEFGNLHDLILLKGFMFKFTGLVNNGYGYILKDWIAHFEQWHSVVIGYIFFFIIIIGCIKSLFSNKNRVFSILFICFFTLLALDTSPFSFVNTLLHSNALFHQIFRNPFTKFGNILLLFEAVLFVRGCQAIFSTLSSLAPVHNAIMQKTALVSLFIALFFVYSLPSWRGNLLYSQLFITYPKDYEQLFSYFKKQASGRIANFPQYAIDGWSTYSWGYYGSGFLWYGVEQPILDRAFDVWNPKNEQYYWEISHAIYSRDSSLLENVLDKYDIPWILIDKSIIGSYSPHALYVDELTHLLQESSRISLQNTFGNILLYKVAPLHQSKSFIRVHSLIAKNESKTPWYWEDKTFQLKGPYTTDLSINASDNQGLFLFQGLFTNRNVNERDFSIDEMGEYLRVSSSIKSNLEGVLHIPTNQQPLENIDAVSLQTQKTSDLVVIANSQQISTSAAQFGANIPLQKLDSLAVLVPKIGGLYSYKLDNNYSLISSPSKNCNTLNEGYISKEIVEYPSESAIRLTSIHSNNCLEIPLPQLSQNKAYILAVKSKHVQGKPLSIRITNNSSRRTELETYLSDSKDEQTSYFILPQREPHGLGYTILFDNVSLLQNQKTINDFIDAHVFQFPYRFLANMYYGQDASTIIDEQNNVPLDNLEVIHPNPSQYLVLSHSLRSSSILELTQTFNKGWYAYPIAVESGNPLMASLKTNLPYLFSKPLTHIELNDWSNGWILPEVSQANAISIIYIPQILEYLGIGIAFCYGAWLMFFHQRRR</sequence>
<dbReference type="Proteomes" id="UP000229497">
    <property type="component" value="Unassembled WGS sequence"/>
</dbReference>
<feature type="transmembrane region" description="Helical" evidence="1">
    <location>
        <begin position="379"/>
        <end position="402"/>
    </location>
</feature>
<feature type="transmembrane region" description="Helical" evidence="1">
    <location>
        <begin position="273"/>
        <end position="294"/>
    </location>
</feature>
<feature type="transmembrane region" description="Helical" evidence="1">
    <location>
        <begin position="334"/>
        <end position="359"/>
    </location>
</feature>
<accession>A0A2H0KJ59</accession>
<evidence type="ECO:0008006" key="4">
    <source>
        <dbReference type="Google" id="ProtNLM"/>
    </source>
</evidence>
<evidence type="ECO:0000256" key="1">
    <source>
        <dbReference type="SAM" id="Phobius"/>
    </source>
</evidence>
<dbReference type="AlphaFoldDB" id="A0A2H0KJ59"/>
<name>A0A2H0KJ59_9BACT</name>
<feature type="transmembrane region" description="Helical" evidence="1">
    <location>
        <begin position="12"/>
        <end position="30"/>
    </location>
</feature>
<keyword evidence="1" id="KW-1133">Transmembrane helix</keyword>
<keyword evidence="1" id="KW-0472">Membrane</keyword>
<keyword evidence="1" id="KW-0812">Transmembrane</keyword>
<feature type="transmembrane region" description="Helical" evidence="1">
    <location>
        <begin position="149"/>
        <end position="167"/>
    </location>
</feature>
<dbReference type="EMBL" id="PCVK01000122">
    <property type="protein sequence ID" value="PIQ71276.1"/>
    <property type="molecule type" value="Genomic_DNA"/>
</dbReference>
<evidence type="ECO:0000313" key="3">
    <source>
        <dbReference type="Proteomes" id="UP000229497"/>
    </source>
</evidence>
<feature type="transmembrane region" description="Helical" evidence="1">
    <location>
        <begin position="222"/>
        <end position="241"/>
    </location>
</feature>